<sequence>MLGNVQAGPTALRMQIGGRLRRLRELNGIGRADAGRAIRGSASKISRLELGRHGFKERDVRDLLDLYGVTDPAERETLLELVREARRPGWWGAYGDAVPSWFEQYLGLEQSASTIRTYEVQYVPGLLQTREYARAVIGLEHHDAHHEGLDRRLTVRMNRQAVLHRPVGAATLWAIIDEAALRRPIGGPATMRGQLRHLIDVAEYLHNVNVQVLPFSAGGHLALGGPITIMRFAQHDLEDAVYLEQLTGARYPEGPEASRYQEIMDLLAIRAARPARTVEFLKDLLNEF</sequence>
<feature type="domain" description="HTH cro/C1-type" evidence="1">
    <location>
        <begin position="20"/>
        <end position="75"/>
    </location>
</feature>
<evidence type="ECO:0000313" key="2">
    <source>
        <dbReference type="EMBL" id="MFD0898779.1"/>
    </source>
</evidence>
<proteinExistence type="predicted"/>
<reference evidence="3" key="1">
    <citation type="journal article" date="2019" name="Int. J. Syst. Evol. Microbiol.">
        <title>The Global Catalogue of Microorganisms (GCM) 10K type strain sequencing project: providing services to taxonomists for standard genome sequencing and annotation.</title>
        <authorList>
            <consortium name="The Broad Institute Genomics Platform"/>
            <consortium name="The Broad Institute Genome Sequencing Center for Infectious Disease"/>
            <person name="Wu L."/>
            <person name="Ma J."/>
        </authorList>
    </citation>
    <scope>NUCLEOTIDE SEQUENCE [LARGE SCALE GENOMIC DNA]</scope>
    <source>
        <strain evidence="3">JCM 31202</strain>
    </source>
</reference>
<dbReference type="SMART" id="SM00530">
    <property type="entry name" value="HTH_XRE"/>
    <property type="match status" value="1"/>
</dbReference>
<dbReference type="RefSeq" id="WP_378295570.1">
    <property type="nucleotide sequence ID" value="NZ_JBHTJA010000001.1"/>
</dbReference>
<dbReference type="CDD" id="cd00093">
    <property type="entry name" value="HTH_XRE"/>
    <property type="match status" value="1"/>
</dbReference>
<dbReference type="SUPFAM" id="SSF47413">
    <property type="entry name" value="lambda repressor-like DNA-binding domains"/>
    <property type="match status" value="1"/>
</dbReference>
<gene>
    <name evidence="2" type="ORF">ACFQ11_00025</name>
</gene>
<dbReference type="Proteomes" id="UP001596972">
    <property type="component" value="Unassembled WGS sequence"/>
</dbReference>
<dbReference type="Pfam" id="PF19054">
    <property type="entry name" value="DUF5753"/>
    <property type="match status" value="1"/>
</dbReference>
<name>A0ABW3EH52_9ACTN</name>
<dbReference type="Pfam" id="PF13560">
    <property type="entry name" value="HTH_31"/>
    <property type="match status" value="1"/>
</dbReference>
<protein>
    <submittedName>
        <fullName evidence="2">Helix-turn-helix domain-containing protein</fullName>
    </submittedName>
</protein>
<dbReference type="Gene3D" id="1.10.260.40">
    <property type="entry name" value="lambda repressor-like DNA-binding domains"/>
    <property type="match status" value="1"/>
</dbReference>
<dbReference type="PROSITE" id="PS50943">
    <property type="entry name" value="HTH_CROC1"/>
    <property type="match status" value="1"/>
</dbReference>
<dbReference type="InterPro" id="IPR043917">
    <property type="entry name" value="DUF5753"/>
</dbReference>
<dbReference type="EMBL" id="JBHTJA010000001">
    <property type="protein sequence ID" value="MFD0898779.1"/>
    <property type="molecule type" value="Genomic_DNA"/>
</dbReference>
<keyword evidence="3" id="KW-1185">Reference proteome</keyword>
<organism evidence="2 3">
    <name type="scientific">Actinomadura sediminis</name>
    <dbReference type="NCBI Taxonomy" id="1038904"/>
    <lineage>
        <taxon>Bacteria</taxon>
        <taxon>Bacillati</taxon>
        <taxon>Actinomycetota</taxon>
        <taxon>Actinomycetes</taxon>
        <taxon>Streptosporangiales</taxon>
        <taxon>Thermomonosporaceae</taxon>
        <taxon>Actinomadura</taxon>
    </lineage>
</organism>
<dbReference type="InterPro" id="IPR001387">
    <property type="entry name" value="Cro/C1-type_HTH"/>
</dbReference>
<accession>A0ABW3EH52</accession>
<dbReference type="InterPro" id="IPR010982">
    <property type="entry name" value="Lambda_DNA-bd_dom_sf"/>
</dbReference>
<comment type="caution">
    <text evidence="2">The sequence shown here is derived from an EMBL/GenBank/DDBJ whole genome shotgun (WGS) entry which is preliminary data.</text>
</comment>
<evidence type="ECO:0000259" key="1">
    <source>
        <dbReference type="PROSITE" id="PS50943"/>
    </source>
</evidence>
<evidence type="ECO:0000313" key="3">
    <source>
        <dbReference type="Proteomes" id="UP001596972"/>
    </source>
</evidence>